<evidence type="ECO:0000313" key="2">
    <source>
        <dbReference type="EMBL" id="KDQ21624.1"/>
    </source>
</evidence>
<name>A0A067N185_BOTB1</name>
<evidence type="ECO:0008006" key="4">
    <source>
        <dbReference type="Google" id="ProtNLM"/>
    </source>
</evidence>
<reference evidence="3" key="1">
    <citation type="journal article" date="2014" name="Proc. Natl. Acad. Sci. U.S.A.">
        <title>Extensive sampling of basidiomycete genomes demonstrates inadequacy of the white-rot/brown-rot paradigm for wood decay fungi.</title>
        <authorList>
            <person name="Riley R."/>
            <person name="Salamov A.A."/>
            <person name="Brown D.W."/>
            <person name="Nagy L.G."/>
            <person name="Floudas D."/>
            <person name="Held B.W."/>
            <person name="Levasseur A."/>
            <person name="Lombard V."/>
            <person name="Morin E."/>
            <person name="Otillar R."/>
            <person name="Lindquist E.A."/>
            <person name="Sun H."/>
            <person name="LaButti K.M."/>
            <person name="Schmutz J."/>
            <person name="Jabbour D."/>
            <person name="Luo H."/>
            <person name="Baker S.E."/>
            <person name="Pisabarro A.G."/>
            <person name="Walton J.D."/>
            <person name="Blanchette R.A."/>
            <person name="Henrissat B."/>
            <person name="Martin F."/>
            <person name="Cullen D."/>
            <person name="Hibbett D.S."/>
            <person name="Grigoriev I.V."/>
        </authorList>
    </citation>
    <scope>NUCLEOTIDE SEQUENCE [LARGE SCALE GENOMIC DNA]</scope>
    <source>
        <strain evidence="3">FD-172 SS1</strain>
    </source>
</reference>
<dbReference type="InParanoid" id="A0A067N185"/>
<gene>
    <name evidence="2" type="ORF">BOTBODRAFT_26057</name>
</gene>
<sequence length="392" mass="43405">MAHYSSFGSEQKSEVYADTSDTEDVVEHDDNHSSTSASRSSALSHSSVATDVSDFDRVRSGSPNPSIYTMTSSIRSELLANVHGRLVNNHSDVYHLPADDEEIDRLDIQHFMLKALNNGSICYGPVDEVLKDVPGVYKAILDLGCGTGVWAVEMARQYPHCDVVGVDLAPVQSKDRPDNCRIEVDDINLGLEHFYGQFDLVHARLISSGIKDYHSLVDQISQIVRPGGLFIAIECEFIVYDEHKVYLPPHPLGHPQHAWFVHFFSHLSKAMRARLGNIDAAPLLGSWLADHHAFEEVETIEELVPTGPWFPPNTDEGHRMNHVAKLVQDDLITALASGRPLLLSNGMPSDEVDSLIDNTRRELADITRKLYIKLNIAWGRKGAAPIGTSVSV</sequence>
<evidence type="ECO:0000313" key="3">
    <source>
        <dbReference type="Proteomes" id="UP000027195"/>
    </source>
</evidence>
<feature type="region of interest" description="Disordered" evidence="1">
    <location>
        <begin position="1"/>
        <end position="45"/>
    </location>
</feature>
<dbReference type="InterPro" id="IPR029063">
    <property type="entry name" value="SAM-dependent_MTases_sf"/>
</dbReference>
<feature type="compositionally biased region" description="Low complexity" evidence="1">
    <location>
        <begin position="33"/>
        <end position="45"/>
    </location>
</feature>
<dbReference type="STRING" id="930990.A0A067N185"/>
<organism evidence="2 3">
    <name type="scientific">Botryobasidium botryosum (strain FD-172 SS1)</name>
    <dbReference type="NCBI Taxonomy" id="930990"/>
    <lineage>
        <taxon>Eukaryota</taxon>
        <taxon>Fungi</taxon>
        <taxon>Dikarya</taxon>
        <taxon>Basidiomycota</taxon>
        <taxon>Agaricomycotina</taxon>
        <taxon>Agaricomycetes</taxon>
        <taxon>Cantharellales</taxon>
        <taxon>Botryobasidiaceae</taxon>
        <taxon>Botryobasidium</taxon>
    </lineage>
</organism>
<dbReference type="HOGENOM" id="CLU_010595_5_2_1"/>
<feature type="compositionally biased region" description="Polar residues" evidence="1">
    <location>
        <begin position="1"/>
        <end position="10"/>
    </location>
</feature>
<proteinExistence type="predicted"/>
<dbReference type="PANTHER" id="PTHR43591">
    <property type="entry name" value="METHYLTRANSFERASE"/>
    <property type="match status" value="1"/>
</dbReference>
<dbReference type="OrthoDB" id="2013972at2759"/>
<dbReference type="Gene3D" id="3.40.50.150">
    <property type="entry name" value="Vaccinia Virus protein VP39"/>
    <property type="match status" value="1"/>
</dbReference>
<evidence type="ECO:0000256" key="1">
    <source>
        <dbReference type="SAM" id="MobiDB-lite"/>
    </source>
</evidence>
<dbReference type="Pfam" id="PF13489">
    <property type="entry name" value="Methyltransf_23"/>
    <property type="match status" value="1"/>
</dbReference>
<dbReference type="PANTHER" id="PTHR43591:SF24">
    <property type="entry name" value="2-METHOXY-6-POLYPRENYL-1,4-BENZOQUINOL METHYLASE, MITOCHONDRIAL"/>
    <property type="match status" value="1"/>
</dbReference>
<protein>
    <recommendedName>
        <fullName evidence="4">Methyltransferase domain-containing protein</fullName>
    </recommendedName>
</protein>
<accession>A0A067N185</accession>
<dbReference type="CDD" id="cd02440">
    <property type="entry name" value="AdoMet_MTases"/>
    <property type="match status" value="1"/>
</dbReference>
<keyword evidence="3" id="KW-1185">Reference proteome</keyword>
<dbReference type="GO" id="GO:0008168">
    <property type="term" value="F:methyltransferase activity"/>
    <property type="evidence" value="ECO:0007669"/>
    <property type="project" value="TreeGrafter"/>
</dbReference>
<dbReference type="Proteomes" id="UP000027195">
    <property type="component" value="Unassembled WGS sequence"/>
</dbReference>
<dbReference type="AlphaFoldDB" id="A0A067N185"/>
<dbReference type="EMBL" id="KL198016">
    <property type="protein sequence ID" value="KDQ21624.1"/>
    <property type="molecule type" value="Genomic_DNA"/>
</dbReference>
<dbReference type="SUPFAM" id="SSF53335">
    <property type="entry name" value="S-adenosyl-L-methionine-dependent methyltransferases"/>
    <property type="match status" value="1"/>
</dbReference>